<evidence type="ECO:0000256" key="1">
    <source>
        <dbReference type="SAM" id="MobiDB-lite"/>
    </source>
</evidence>
<keyword evidence="3" id="KW-1185">Reference proteome</keyword>
<reference evidence="2 3" key="1">
    <citation type="submission" date="2021-06" db="EMBL/GenBank/DDBJ databases">
        <authorList>
            <person name="Kallberg Y."/>
            <person name="Tangrot J."/>
            <person name="Rosling A."/>
        </authorList>
    </citation>
    <scope>NUCLEOTIDE SEQUENCE [LARGE SCALE GENOMIC DNA]</scope>
    <source>
        <strain evidence="2 3">120-4 pot B 10/14</strain>
    </source>
</reference>
<feature type="non-terminal residue" evidence="2">
    <location>
        <position position="65"/>
    </location>
</feature>
<dbReference type="EMBL" id="CAJVQB010071684">
    <property type="protein sequence ID" value="CAG8843223.1"/>
    <property type="molecule type" value="Genomic_DNA"/>
</dbReference>
<gene>
    <name evidence="2" type="ORF">GMARGA_LOCUS36428</name>
</gene>
<name>A0ABN7WXM3_GIGMA</name>
<organism evidence="2 3">
    <name type="scientific">Gigaspora margarita</name>
    <dbReference type="NCBI Taxonomy" id="4874"/>
    <lineage>
        <taxon>Eukaryota</taxon>
        <taxon>Fungi</taxon>
        <taxon>Fungi incertae sedis</taxon>
        <taxon>Mucoromycota</taxon>
        <taxon>Glomeromycotina</taxon>
        <taxon>Glomeromycetes</taxon>
        <taxon>Diversisporales</taxon>
        <taxon>Gigasporaceae</taxon>
        <taxon>Gigaspora</taxon>
    </lineage>
</organism>
<proteinExistence type="predicted"/>
<feature type="compositionally biased region" description="Basic and acidic residues" evidence="1">
    <location>
        <begin position="40"/>
        <end position="65"/>
    </location>
</feature>
<accession>A0ABN7WXM3</accession>
<evidence type="ECO:0000313" key="3">
    <source>
        <dbReference type="Proteomes" id="UP000789901"/>
    </source>
</evidence>
<feature type="region of interest" description="Disordered" evidence="1">
    <location>
        <begin position="1"/>
        <end position="65"/>
    </location>
</feature>
<protein>
    <submittedName>
        <fullName evidence="2">19656_t:CDS:1</fullName>
    </submittedName>
</protein>
<dbReference type="Proteomes" id="UP000789901">
    <property type="component" value="Unassembled WGS sequence"/>
</dbReference>
<evidence type="ECO:0000313" key="2">
    <source>
        <dbReference type="EMBL" id="CAG8843223.1"/>
    </source>
</evidence>
<sequence>MTKFDEESPETMIRKAPKNKKQKKKEKQKRLTENNTNLREITRKLQKSTKERLRQNDKESLENMQ</sequence>
<feature type="compositionally biased region" description="Basic residues" evidence="1">
    <location>
        <begin position="15"/>
        <end position="28"/>
    </location>
</feature>
<comment type="caution">
    <text evidence="2">The sequence shown here is derived from an EMBL/GenBank/DDBJ whole genome shotgun (WGS) entry which is preliminary data.</text>
</comment>